<comment type="similarity">
    <text evidence="1">Belongs to the Di19 family.</text>
</comment>
<keyword evidence="6" id="KW-1185">Reference proteome</keyword>
<dbReference type="PANTHER" id="PTHR31875">
    <property type="entry name" value="PROTEIN DEHYDRATION-INDUCED 19"/>
    <property type="match status" value="1"/>
</dbReference>
<evidence type="ECO:0000313" key="6">
    <source>
        <dbReference type="Proteomes" id="UP001497480"/>
    </source>
</evidence>
<reference evidence="5 6" key="1">
    <citation type="submission" date="2024-03" db="EMBL/GenBank/DDBJ databases">
        <authorList>
            <person name="Martinez-Hernandez J."/>
        </authorList>
    </citation>
    <scope>NUCLEOTIDE SEQUENCE [LARGE SCALE GENOMIC DNA]</scope>
</reference>
<protein>
    <recommendedName>
        <fullName evidence="7">Drought induced 19 protein type zinc-binding domain-containing protein</fullName>
    </recommendedName>
</protein>
<dbReference type="PANTHER" id="PTHR31875:SF24">
    <property type="entry name" value="PROTEIN DEHYDRATION-INDUCED 19 HOMOLOG 5"/>
    <property type="match status" value="1"/>
</dbReference>
<evidence type="ECO:0000256" key="1">
    <source>
        <dbReference type="ARBA" id="ARBA00007109"/>
    </source>
</evidence>
<dbReference type="InterPro" id="IPR008598">
    <property type="entry name" value="Di19_Zn-bd"/>
</dbReference>
<feature type="region of interest" description="Disordered" evidence="2">
    <location>
        <begin position="139"/>
        <end position="173"/>
    </location>
</feature>
<feature type="compositionally biased region" description="Basic residues" evidence="2">
    <location>
        <begin position="1"/>
        <end position="16"/>
    </location>
</feature>
<evidence type="ECO:0000259" key="3">
    <source>
        <dbReference type="Pfam" id="PF05605"/>
    </source>
</evidence>
<dbReference type="Pfam" id="PF05605">
    <property type="entry name" value="zf-Di19"/>
    <property type="match status" value="1"/>
</dbReference>
<dbReference type="InterPro" id="IPR033347">
    <property type="entry name" value="Di19"/>
</dbReference>
<accession>A0AAV1XWK9</accession>
<dbReference type="Pfam" id="PF14571">
    <property type="entry name" value="Di19_C"/>
    <property type="match status" value="1"/>
</dbReference>
<feature type="domain" description="Di19 zinc-binding" evidence="3">
    <location>
        <begin position="37"/>
        <end position="86"/>
    </location>
</feature>
<feature type="compositionally biased region" description="Basic and acidic residues" evidence="2">
    <location>
        <begin position="143"/>
        <end position="164"/>
    </location>
</feature>
<gene>
    <name evidence="5" type="ORF">LLUT_LOCUS26389</name>
</gene>
<evidence type="ECO:0000256" key="2">
    <source>
        <dbReference type="SAM" id="MobiDB-lite"/>
    </source>
</evidence>
<dbReference type="AlphaFoldDB" id="A0AAV1XWK9"/>
<dbReference type="InterPro" id="IPR027935">
    <property type="entry name" value="Di19_C"/>
</dbReference>
<evidence type="ECO:0000313" key="5">
    <source>
        <dbReference type="EMBL" id="CAL0325329.1"/>
    </source>
</evidence>
<dbReference type="EMBL" id="CAXHTB010000018">
    <property type="protein sequence ID" value="CAL0325329.1"/>
    <property type="molecule type" value="Genomic_DNA"/>
</dbReference>
<proteinExistence type="inferred from homology"/>
<evidence type="ECO:0000259" key="4">
    <source>
        <dbReference type="Pfam" id="PF14571"/>
    </source>
</evidence>
<name>A0AAV1XWK9_LUPLU</name>
<feature type="region of interest" description="Disordered" evidence="2">
    <location>
        <begin position="1"/>
        <end position="24"/>
    </location>
</feature>
<dbReference type="Proteomes" id="UP001497480">
    <property type="component" value="Unassembled WGS sequence"/>
</dbReference>
<evidence type="ECO:0008006" key="7">
    <source>
        <dbReference type="Google" id="ProtNLM"/>
    </source>
</evidence>
<comment type="caution">
    <text evidence="5">The sequence shown here is derived from an EMBL/GenBank/DDBJ whole genome shotgun (WGS) entry which is preliminary data.</text>
</comment>
<sequence length="198" mass="22528">MDIRRSVHSVKHHSARHHSDNYSAMHNTNMDEDARSYFRCPFCDFEIVVHLPCSNLEEGHCPDPKILVCPVCEEKLGMDGIMQFTHPTSRKWMWKSDNSSFWSGNSAMLGKKSVMGKKQESVTDPLLSPFICNIPVSNTNGIHQDEDSNSSKKDLDIPDAKRSEANAPDMDDDQDLQERRLNVAFVQDLAFSIIFNEI</sequence>
<feature type="domain" description="Di19 C-terminal" evidence="4">
    <location>
        <begin position="107"/>
        <end position="194"/>
    </location>
</feature>
<organism evidence="5 6">
    <name type="scientific">Lupinus luteus</name>
    <name type="common">European yellow lupine</name>
    <dbReference type="NCBI Taxonomy" id="3873"/>
    <lineage>
        <taxon>Eukaryota</taxon>
        <taxon>Viridiplantae</taxon>
        <taxon>Streptophyta</taxon>
        <taxon>Embryophyta</taxon>
        <taxon>Tracheophyta</taxon>
        <taxon>Spermatophyta</taxon>
        <taxon>Magnoliopsida</taxon>
        <taxon>eudicotyledons</taxon>
        <taxon>Gunneridae</taxon>
        <taxon>Pentapetalae</taxon>
        <taxon>rosids</taxon>
        <taxon>fabids</taxon>
        <taxon>Fabales</taxon>
        <taxon>Fabaceae</taxon>
        <taxon>Papilionoideae</taxon>
        <taxon>50 kb inversion clade</taxon>
        <taxon>genistoids sensu lato</taxon>
        <taxon>core genistoids</taxon>
        <taxon>Genisteae</taxon>
        <taxon>Lupinus</taxon>
    </lineage>
</organism>